<dbReference type="Proteomes" id="UP000287033">
    <property type="component" value="Unassembled WGS sequence"/>
</dbReference>
<sequence>WELAECAGSVPVGARLRKRRPVSRRETRHCADARPVGKSQRAGVRAGRCRAVRGAGRRVSAQARGRQGAGRRVSAQWPCRRGAGRREGAQARGRQGAGRRVSAQWPCRQGAGRSEGAQARGRRGAGRREGAQARGRQGAGRREGGAGAVPAFPIPPLPPPAIPPRRRRRRRRHKQAAVIKAKRQPGRAKAGKERLTPFSRLISAFLEPLLARPRSSRAAFSFPQGRFRSECLGCFRWALGVLTSAFGHLRRRSGVSGGRRGSPLPAHLKGQSTRQLAPNV</sequence>
<dbReference type="EMBL" id="BEZZ01007113">
    <property type="protein sequence ID" value="GCC18019.1"/>
    <property type="molecule type" value="Genomic_DNA"/>
</dbReference>
<evidence type="ECO:0000313" key="2">
    <source>
        <dbReference type="EMBL" id="GCC18019.1"/>
    </source>
</evidence>
<name>A0A401RIR3_CHIPU</name>
<organism evidence="2 3">
    <name type="scientific">Chiloscyllium punctatum</name>
    <name type="common">Brownbanded bambooshark</name>
    <name type="synonym">Hemiscyllium punctatum</name>
    <dbReference type="NCBI Taxonomy" id="137246"/>
    <lineage>
        <taxon>Eukaryota</taxon>
        <taxon>Metazoa</taxon>
        <taxon>Chordata</taxon>
        <taxon>Craniata</taxon>
        <taxon>Vertebrata</taxon>
        <taxon>Chondrichthyes</taxon>
        <taxon>Elasmobranchii</taxon>
        <taxon>Galeomorphii</taxon>
        <taxon>Galeoidea</taxon>
        <taxon>Orectolobiformes</taxon>
        <taxon>Hemiscylliidae</taxon>
        <taxon>Chiloscyllium</taxon>
    </lineage>
</organism>
<protein>
    <submittedName>
        <fullName evidence="2">Uncharacterized protein</fullName>
    </submittedName>
</protein>
<feature type="region of interest" description="Disordered" evidence="1">
    <location>
        <begin position="18"/>
        <end position="45"/>
    </location>
</feature>
<accession>A0A401RIR3</accession>
<evidence type="ECO:0000313" key="3">
    <source>
        <dbReference type="Proteomes" id="UP000287033"/>
    </source>
</evidence>
<feature type="region of interest" description="Disordered" evidence="1">
    <location>
        <begin position="252"/>
        <end position="280"/>
    </location>
</feature>
<feature type="compositionally biased region" description="Low complexity" evidence="1">
    <location>
        <begin position="57"/>
        <end position="76"/>
    </location>
</feature>
<comment type="caution">
    <text evidence="2">The sequence shown here is derived from an EMBL/GenBank/DDBJ whole genome shotgun (WGS) entry which is preliminary data.</text>
</comment>
<feature type="compositionally biased region" description="Low complexity" evidence="1">
    <location>
        <begin position="108"/>
        <end position="119"/>
    </location>
</feature>
<feature type="compositionally biased region" description="Basic and acidic residues" evidence="1">
    <location>
        <begin position="23"/>
        <end position="32"/>
    </location>
</feature>
<feature type="compositionally biased region" description="Polar residues" evidence="1">
    <location>
        <begin position="270"/>
        <end position="280"/>
    </location>
</feature>
<proteinExistence type="predicted"/>
<feature type="non-terminal residue" evidence="2">
    <location>
        <position position="280"/>
    </location>
</feature>
<keyword evidence="3" id="KW-1185">Reference proteome</keyword>
<feature type="region of interest" description="Disordered" evidence="1">
    <location>
        <begin position="57"/>
        <end position="171"/>
    </location>
</feature>
<feature type="non-terminal residue" evidence="2">
    <location>
        <position position="1"/>
    </location>
</feature>
<evidence type="ECO:0000256" key="1">
    <source>
        <dbReference type="SAM" id="MobiDB-lite"/>
    </source>
</evidence>
<gene>
    <name evidence="2" type="ORF">chiPu_0022338</name>
</gene>
<dbReference type="AlphaFoldDB" id="A0A401RIR3"/>
<feature type="compositionally biased region" description="Low complexity" evidence="1">
    <location>
        <begin position="90"/>
        <end position="100"/>
    </location>
</feature>
<reference evidence="2 3" key="1">
    <citation type="journal article" date="2018" name="Nat. Ecol. Evol.">
        <title>Shark genomes provide insights into elasmobranch evolution and the origin of vertebrates.</title>
        <authorList>
            <person name="Hara Y"/>
            <person name="Yamaguchi K"/>
            <person name="Onimaru K"/>
            <person name="Kadota M"/>
            <person name="Koyanagi M"/>
            <person name="Keeley SD"/>
            <person name="Tatsumi K"/>
            <person name="Tanaka K"/>
            <person name="Motone F"/>
            <person name="Kageyama Y"/>
            <person name="Nozu R"/>
            <person name="Adachi N"/>
            <person name="Nishimura O"/>
            <person name="Nakagawa R"/>
            <person name="Tanegashima C"/>
            <person name="Kiyatake I"/>
            <person name="Matsumoto R"/>
            <person name="Murakumo K"/>
            <person name="Nishida K"/>
            <person name="Terakita A"/>
            <person name="Kuratani S"/>
            <person name="Sato K"/>
            <person name="Hyodo S Kuraku.S."/>
        </authorList>
    </citation>
    <scope>NUCLEOTIDE SEQUENCE [LARGE SCALE GENOMIC DNA]</scope>
</reference>
<feature type="compositionally biased region" description="Pro residues" evidence="1">
    <location>
        <begin position="152"/>
        <end position="163"/>
    </location>
</feature>